<evidence type="ECO:0000256" key="9">
    <source>
        <dbReference type="ARBA" id="ARBA00023008"/>
    </source>
</evidence>
<dbReference type="InterPro" id="IPR036412">
    <property type="entry name" value="HAD-like_sf"/>
</dbReference>
<dbReference type="Proteomes" id="UP001497512">
    <property type="component" value="Chromosome 12"/>
</dbReference>
<dbReference type="Pfam" id="PF00702">
    <property type="entry name" value="Hydrolase"/>
    <property type="match status" value="1"/>
</dbReference>
<feature type="domain" description="HMA" evidence="14">
    <location>
        <begin position="58"/>
        <end position="124"/>
    </location>
</feature>
<dbReference type="SUPFAM" id="SSF81665">
    <property type="entry name" value="Calcium ATPase, transmembrane domain M"/>
    <property type="match status" value="1"/>
</dbReference>
<dbReference type="InterPro" id="IPR001757">
    <property type="entry name" value="P_typ_ATPase"/>
</dbReference>
<feature type="transmembrane region" description="Helical" evidence="12">
    <location>
        <begin position="309"/>
        <end position="332"/>
    </location>
</feature>
<feature type="transmembrane region" description="Helical" evidence="12">
    <location>
        <begin position="946"/>
        <end position="969"/>
    </location>
</feature>
<feature type="transmembrane region" description="Helical" evidence="12">
    <location>
        <begin position="352"/>
        <end position="371"/>
    </location>
</feature>
<dbReference type="InterPro" id="IPR006122">
    <property type="entry name" value="HMA_Cu_ion-bd"/>
</dbReference>
<evidence type="ECO:0000259" key="14">
    <source>
        <dbReference type="PROSITE" id="PS50846"/>
    </source>
</evidence>
<dbReference type="InterPro" id="IPR006121">
    <property type="entry name" value="HMA_dom"/>
</dbReference>
<dbReference type="PRINTS" id="PR00943">
    <property type="entry name" value="CUATPASE"/>
</dbReference>
<dbReference type="PANTHER" id="PTHR46594:SF6">
    <property type="entry name" value="COPPER-TRANSPORTING ATPASE RAN1"/>
    <property type="match status" value="1"/>
</dbReference>
<dbReference type="InterPro" id="IPR023298">
    <property type="entry name" value="ATPase_P-typ_TM_dom_sf"/>
</dbReference>
<evidence type="ECO:0000256" key="3">
    <source>
        <dbReference type="ARBA" id="ARBA00022448"/>
    </source>
</evidence>
<dbReference type="PROSITE" id="PS00154">
    <property type="entry name" value="ATPASE_E1_E2"/>
    <property type="match status" value="1"/>
</dbReference>
<comment type="similarity">
    <text evidence="2 12">Belongs to the cation transport ATPase (P-type) (TC 3.A.3) family. Type IB subfamily.</text>
</comment>
<dbReference type="Gene3D" id="2.70.150.10">
    <property type="entry name" value="Calcium-transporting ATPase, cytoplasmic transduction domain A"/>
    <property type="match status" value="1"/>
</dbReference>
<evidence type="ECO:0000256" key="6">
    <source>
        <dbReference type="ARBA" id="ARBA00022737"/>
    </source>
</evidence>
<keyword evidence="11 12" id="KW-0472">Membrane</keyword>
<dbReference type="PRINTS" id="PR00119">
    <property type="entry name" value="CATATPASE"/>
</dbReference>
<feature type="transmembrane region" description="Helical" evidence="12">
    <location>
        <begin position="975"/>
        <end position="995"/>
    </location>
</feature>
<dbReference type="InterPro" id="IPR044492">
    <property type="entry name" value="P_typ_ATPase_HD_dom"/>
</dbReference>
<evidence type="ECO:0000256" key="10">
    <source>
        <dbReference type="ARBA" id="ARBA00023065"/>
    </source>
</evidence>
<dbReference type="PROSITE" id="PS50846">
    <property type="entry name" value="HMA_2"/>
    <property type="match status" value="3"/>
</dbReference>
<evidence type="ECO:0000256" key="8">
    <source>
        <dbReference type="ARBA" id="ARBA00022989"/>
    </source>
</evidence>
<evidence type="ECO:0000256" key="7">
    <source>
        <dbReference type="ARBA" id="ARBA00022967"/>
    </source>
</evidence>
<dbReference type="Gene3D" id="3.40.1110.10">
    <property type="entry name" value="Calcium-transporting ATPase, cytoplasmic domain N"/>
    <property type="match status" value="1"/>
</dbReference>
<keyword evidence="12" id="KW-0067">ATP-binding</keyword>
<dbReference type="SFLD" id="SFLDG00002">
    <property type="entry name" value="C1.7:_P-type_atpase_like"/>
    <property type="match status" value="1"/>
</dbReference>
<dbReference type="InterPro" id="IPR023299">
    <property type="entry name" value="ATPase_P-typ_cyto_dom_N"/>
</dbReference>
<dbReference type="SUPFAM" id="SSF56784">
    <property type="entry name" value="HAD-like"/>
    <property type="match status" value="1"/>
</dbReference>
<feature type="domain" description="HMA" evidence="14">
    <location>
        <begin position="218"/>
        <end position="284"/>
    </location>
</feature>
<evidence type="ECO:0000256" key="1">
    <source>
        <dbReference type="ARBA" id="ARBA00004370"/>
    </source>
</evidence>
<dbReference type="NCBIfam" id="TIGR01525">
    <property type="entry name" value="ATPase-IB_hvy"/>
    <property type="match status" value="1"/>
</dbReference>
<dbReference type="SUPFAM" id="SSF55008">
    <property type="entry name" value="HMA, heavy metal-associated domain"/>
    <property type="match status" value="3"/>
</dbReference>
<sequence length="1013" mass="108233">MAALQLASVGQQGMVDRTSGDAETFPLLQSTDGDSRNGFADDIQISVHGEQEERNLTRKLVVSVTGMTCAACSTSVETALKRLPGVETAAVALIQEKAEISYNPALLKEEDIVEAIEDAGFDAEIISNTVIPRPGAAAPANAKIVGQFRIGGMTCAACVTSIETVLRRLPGVSRASVALTTEMGELEFDPRLIDQQAIISTIDDAGFDAELVDSGQRDKISFVVMGMDTDKDSKNVEAVLCDLKGVREFSVDCMTEKVHASIDSEVIGLRAVVDAVESRGSGRYKVVLPNPYTSFSSDRGADVGQMYQLFLWSCVFSIPVVFIGLICPHIVFFHDLLVLRCGPFLLSDWLKWALVTPVQFIIGWRFYVGAYRSLRRGSANMDVLVTLGTTAAYLYSVCALLYGAVTGFHAMTYFETSAMLFSFVLLGKYLESLAKGKTSEAIGKLLELAPTTAILLTVDSAGNAMTEREINVQLIQRGDLLKVQPGAKVPADGTSVWGVSHVNESMITGEASPVAKEIGDSVIGGTINMNGVMHIRALRVGRETALAQIVNLVETAQMTKAPIQKFADYVASIFVPVVVSMAVATFLGWYVAGKLGLYPDTWLPTGTSHFVFALMFAISVTVIACPCALGLATPTAVMVATGIGASNGILIKGGDALERAHKVGCVVFDKTGTLTKGKPAVTHHRIYNKTPLADFLTLVASAEAGSEHPLAKAIVDYAHHFLVFGEPPTPKTAHTPRTRDTSWMKQASSFENIPGKGVCCHVDNKVILVGNRKLMTDSGVAISPAIEDYVQENEQRARTAVIVAFDGTVAGVIGVSDPLKQEAAVVVEGLKSMGIKCMMVTGDNWQTARSVADEVGIIEVMAEVLPAGKAKAIQSLQADGTVVAMVGDGVNDSPALAAADVGMAIGAGTDIAIEAADYVLMRNSLEDVITAIDLSRKTFSRIKLNYVFAMGYNILAIPVAAGVLFPYFAVRLPPWAAGGAMAFSSVSVVCSSLWLRRYRRPRLTELLQVRVEK</sequence>
<evidence type="ECO:0000313" key="15">
    <source>
        <dbReference type="EMBL" id="CAK9198859.1"/>
    </source>
</evidence>
<feature type="transmembrane region" description="Helical" evidence="12">
    <location>
        <begin position="610"/>
        <end position="632"/>
    </location>
</feature>
<feature type="transmembrane region" description="Helical" evidence="12">
    <location>
        <begin position="566"/>
        <end position="590"/>
    </location>
</feature>
<proteinExistence type="inferred from homology"/>
<dbReference type="InterPro" id="IPR036163">
    <property type="entry name" value="HMA_dom_sf"/>
</dbReference>
<dbReference type="NCBIfam" id="TIGR01494">
    <property type="entry name" value="ATPase_P-type"/>
    <property type="match status" value="2"/>
</dbReference>
<organism evidence="15 16">
    <name type="scientific">Sphagnum troendelagicum</name>
    <dbReference type="NCBI Taxonomy" id="128251"/>
    <lineage>
        <taxon>Eukaryota</taxon>
        <taxon>Viridiplantae</taxon>
        <taxon>Streptophyta</taxon>
        <taxon>Embryophyta</taxon>
        <taxon>Bryophyta</taxon>
        <taxon>Sphagnophytina</taxon>
        <taxon>Sphagnopsida</taxon>
        <taxon>Sphagnales</taxon>
        <taxon>Sphagnaceae</taxon>
        <taxon>Sphagnum</taxon>
    </lineage>
</organism>
<dbReference type="Pfam" id="PF00403">
    <property type="entry name" value="HMA"/>
    <property type="match status" value="2"/>
</dbReference>
<dbReference type="CDD" id="cd00371">
    <property type="entry name" value="HMA"/>
    <property type="match status" value="3"/>
</dbReference>
<dbReference type="NCBIfam" id="TIGR00003">
    <property type="entry name" value="copper ion binding protein"/>
    <property type="match status" value="2"/>
</dbReference>
<dbReference type="Gene3D" id="3.40.50.1000">
    <property type="entry name" value="HAD superfamily/HAD-like"/>
    <property type="match status" value="1"/>
</dbReference>
<dbReference type="SFLD" id="SFLDF00027">
    <property type="entry name" value="p-type_atpase"/>
    <property type="match status" value="1"/>
</dbReference>
<dbReference type="InterPro" id="IPR008250">
    <property type="entry name" value="ATPase_P-typ_transduc_dom_A_sf"/>
</dbReference>
<keyword evidence="7" id="KW-1278">Translocase</keyword>
<evidence type="ECO:0000313" key="16">
    <source>
        <dbReference type="Proteomes" id="UP001497512"/>
    </source>
</evidence>
<dbReference type="EMBL" id="OZ019904">
    <property type="protein sequence ID" value="CAK9198859.1"/>
    <property type="molecule type" value="Genomic_DNA"/>
</dbReference>
<dbReference type="PANTHER" id="PTHR46594">
    <property type="entry name" value="P-TYPE CATION-TRANSPORTING ATPASE"/>
    <property type="match status" value="1"/>
</dbReference>
<dbReference type="Gene3D" id="3.30.70.100">
    <property type="match status" value="3"/>
</dbReference>
<evidence type="ECO:0000256" key="12">
    <source>
        <dbReference type="RuleBase" id="RU362081"/>
    </source>
</evidence>
<reference evidence="15" key="1">
    <citation type="submission" date="2024-02" db="EMBL/GenBank/DDBJ databases">
        <authorList>
            <consortium name="ELIXIR-Norway"/>
            <consortium name="Elixir Norway"/>
        </authorList>
    </citation>
    <scope>NUCLEOTIDE SEQUENCE</scope>
</reference>
<feature type="transmembrane region" description="Helical" evidence="12">
    <location>
        <begin position="411"/>
        <end position="430"/>
    </location>
</feature>
<evidence type="ECO:0000256" key="13">
    <source>
        <dbReference type="SAM" id="MobiDB-lite"/>
    </source>
</evidence>
<keyword evidence="4 12" id="KW-0812">Transmembrane</keyword>
<keyword evidence="5 12" id="KW-0479">Metal-binding</keyword>
<protein>
    <recommendedName>
        <fullName evidence="14">HMA domain-containing protein</fullName>
    </recommendedName>
</protein>
<keyword evidence="12" id="KW-0547">Nucleotide-binding</keyword>
<dbReference type="InterPro" id="IPR059000">
    <property type="entry name" value="ATPase_P-type_domA"/>
</dbReference>
<evidence type="ECO:0000256" key="4">
    <source>
        <dbReference type="ARBA" id="ARBA00022692"/>
    </source>
</evidence>
<name>A0ABP0TL98_9BRYO</name>
<dbReference type="InterPro" id="IPR023214">
    <property type="entry name" value="HAD_sf"/>
</dbReference>
<gene>
    <name evidence="15" type="ORF">CSSPTR1EN2_LOCUS4647</name>
</gene>
<keyword evidence="8 12" id="KW-1133">Transmembrane helix</keyword>
<dbReference type="InterPro" id="IPR017969">
    <property type="entry name" value="Heavy-metal-associated_CS"/>
</dbReference>
<keyword evidence="9" id="KW-0186">Copper</keyword>
<evidence type="ECO:0000256" key="2">
    <source>
        <dbReference type="ARBA" id="ARBA00006024"/>
    </source>
</evidence>
<feature type="region of interest" description="Disordered" evidence="13">
    <location>
        <begin position="6"/>
        <end position="33"/>
    </location>
</feature>
<feature type="transmembrane region" description="Helical" evidence="12">
    <location>
        <begin position="383"/>
        <end position="405"/>
    </location>
</feature>
<dbReference type="SFLD" id="SFLDS00003">
    <property type="entry name" value="Haloacid_Dehalogenase"/>
    <property type="match status" value="1"/>
</dbReference>
<dbReference type="InterPro" id="IPR027256">
    <property type="entry name" value="P-typ_ATPase_IB"/>
</dbReference>
<evidence type="ECO:0000256" key="11">
    <source>
        <dbReference type="ARBA" id="ARBA00023136"/>
    </source>
</evidence>
<keyword evidence="3" id="KW-0813">Transport</keyword>
<dbReference type="PROSITE" id="PS01047">
    <property type="entry name" value="HMA_1"/>
    <property type="match status" value="2"/>
</dbReference>
<dbReference type="SUPFAM" id="SSF81653">
    <property type="entry name" value="Calcium ATPase, transduction domain A"/>
    <property type="match status" value="1"/>
</dbReference>
<dbReference type="PRINTS" id="PR00942">
    <property type="entry name" value="CUATPASEI"/>
</dbReference>
<feature type="domain" description="HMA" evidence="14">
    <location>
        <begin position="144"/>
        <end position="210"/>
    </location>
</feature>
<comment type="subcellular location">
    <subcellularLocation>
        <location evidence="1 12">Membrane</location>
    </subcellularLocation>
</comment>
<keyword evidence="6" id="KW-0677">Repeat</keyword>
<accession>A0ABP0TL98</accession>
<keyword evidence="16" id="KW-1185">Reference proteome</keyword>
<evidence type="ECO:0000256" key="5">
    <source>
        <dbReference type="ARBA" id="ARBA00022723"/>
    </source>
</evidence>
<dbReference type="InterPro" id="IPR018303">
    <property type="entry name" value="ATPase_P-typ_P_site"/>
</dbReference>
<keyword evidence="10" id="KW-0406">Ion transport</keyword>
<dbReference type="CDD" id="cd02094">
    <property type="entry name" value="P-type_ATPase_Cu-like"/>
    <property type="match status" value="1"/>
</dbReference>
<dbReference type="Pfam" id="PF00122">
    <property type="entry name" value="E1-E2_ATPase"/>
    <property type="match status" value="1"/>
</dbReference>